<dbReference type="Gene3D" id="3.20.20.10">
    <property type="entry name" value="Alanine racemase"/>
    <property type="match status" value="1"/>
</dbReference>
<dbReference type="PROSITE" id="PS01211">
    <property type="entry name" value="UPF0001"/>
    <property type="match status" value="1"/>
</dbReference>
<dbReference type="Pfam" id="PF01168">
    <property type="entry name" value="Ala_racemase_N"/>
    <property type="match status" value="1"/>
</dbReference>
<protein>
    <recommendedName>
        <fullName evidence="2">Pyridoxal phosphate homeostasis protein</fullName>
        <shortName evidence="2">PLP homeostasis protein</shortName>
    </recommendedName>
</protein>
<comment type="function">
    <text evidence="2">Pyridoxal 5'-phosphate (PLP)-binding protein, which may be involved in intracellular homeostatic regulation of pyridoxal 5'-phosphate (PLP), the active form of vitamin B6.</text>
</comment>
<sequence length="271" mass="28968">MSTEANEQLAVRKAEILESLAEIRSRVTVASSGSSASPTLVAVSKYKPASDIQACFDAGQLDFGENYVQELADKAKALPADIRWHFIGTLQSNKAKIVAAIPNLYSIQTLASAKTATILNNSCPADRTVPLGVLIQINTSGEDSKSGLGMLDSSFSGPDVTDSEVMKLARHIITACPRLRFQGLMTIGALEQSLHAGDENADFDRLKTTRDVLAKALSEEFGADESRTWGEEGTRRLLLSMGMSSDFEAALKAGSNIVRVGTGIFGARVKK</sequence>
<dbReference type="GO" id="GO:0030170">
    <property type="term" value="F:pyridoxal phosphate binding"/>
    <property type="evidence" value="ECO:0007669"/>
    <property type="project" value="UniProtKB-UniRule"/>
</dbReference>
<accession>A0AAD6UWP7</accession>
<evidence type="ECO:0000256" key="4">
    <source>
        <dbReference type="RuleBase" id="RU004514"/>
    </source>
</evidence>
<organism evidence="6 7">
    <name type="scientific">Mycena pura</name>
    <dbReference type="NCBI Taxonomy" id="153505"/>
    <lineage>
        <taxon>Eukaryota</taxon>
        <taxon>Fungi</taxon>
        <taxon>Dikarya</taxon>
        <taxon>Basidiomycota</taxon>
        <taxon>Agaricomycotina</taxon>
        <taxon>Agaricomycetes</taxon>
        <taxon>Agaricomycetidae</taxon>
        <taxon>Agaricales</taxon>
        <taxon>Marasmiineae</taxon>
        <taxon>Mycenaceae</taxon>
        <taxon>Mycena</taxon>
    </lineage>
</organism>
<proteinExistence type="inferred from homology"/>
<dbReference type="AlphaFoldDB" id="A0AAD6UWP7"/>
<dbReference type="PANTHER" id="PTHR10146">
    <property type="entry name" value="PROLINE SYNTHETASE CO-TRANSCRIBED BACTERIAL HOMOLOG PROTEIN"/>
    <property type="match status" value="1"/>
</dbReference>
<dbReference type="PANTHER" id="PTHR10146:SF14">
    <property type="entry name" value="PYRIDOXAL PHOSPHATE HOMEOSTASIS PROTEIN"/>
    <property type="match status" value="1"/>
</dbReference>
<comment type="similarity">
    <text evidence="2 4">Belongs to the pyridoxal phosphate-binding protein YggS/PROSC family.</text>
</comment>
<dbReference type="CDD" id="cd06822">
    <property type="entry name" value="PLPDE_III_YBL036c_euk"/>
    <property type="match status" value="1"/>
</dbReference>
<evidence type="ECO:0000259" key="5">
    <source>
        <dbReference type="Pfam" id="PF01168"/>
    </source>
</evidence>
<evidence type="ECO:0000256" key="2">
    <source>
        <dbReference type="HAMAP-Rule" id="MF_03225"/>
    </source>
</evidence>
<evidence type="ECO:0000256" key="3">
    <source>
        <dbReference type="PIRSR" id="PIRSR004848-1"/>
    </source>
</evidence>
<keyword evidence="1 2" id="KW-0663">Pyridoxal phosphate</keyword>
<comment type="cofactor">
    <cofactor evidence="3">
        <name>pyridoxal 5'-phosphate</name>
        <dbReference type="ChEBI" id="CHEBI:597326"/>
    </cofactor>
</comment>
<evidence type="ECO:0000256" key="1">
    <source>
        <dbReference type="ARBA" id="ARBA00022898"/>
    </source>
</evidence>
<dbReference type="NCBIfam" id="TIGR00044">
    <property type="entry name" value="YggS family pyridoxal phosphate-dependent enzyme"/>
    <property type="match status" value="1"/>
</dbReference>
<dbReference type="InterPro" id="IPR011078">
    <property type="entry name" value="PyrdxlP_homeostasis"/>
</dbReference>
<dbReference type="SUPFAM" id="SSF51419">
    <property type="entry name" value="PLP-binding barrel"/>
    <property type="match status" value="1"/>
</dbReference>
<feature type="modified residue" description="N6-(pyridoxal phosphate)lysine" evidence="2 3">
    <location>
        <position position="45"/>
    </location>
</feature>
<keyword evidence="7" id="KW-1185">Reference proteome</keyword>
<gene>
    <name evidence="6" type="ORF">GGX14DRAFT_472924</name>
</gene>
<dbReference type="InterPro" id="IPR001608">
    <property type="entry name" value="Ala_racemase_N"/>
</dbReference>
<dbReference type="InterPro" id="IPR029066">
    <property type="entry name" value="PLP-binding_barrel"/>
</dbReference>
<feature type="domain" description="Alanine racemase N-terminal" evidence="5">
    <location>
        <begin position="20"/>
        <end position="268"/>
    </location>
</feature>
<dbReference type="EMBL" id="JARJCW010000081">
    <property type="protein sequence ID" value="KAJ7196829.1"/>
    <property type="molecule type" value="Genomic_DNA"/>
</dbReference>
<dbReference type="Proteomes" id="UP001219525">
    <property type="component" value="Unassembled WGS sequence"/>
</dbReference>
<comment type="caution">
    <text evidence="6">The sequence shown here is derived from an EMBL/GenBank/DDBJ whole genome shotgun (WGS) entry which is preliminary data.</text>
</comment>
<dbReference type="PIRSF" id="PIRSF004848">
    <property type="entry name" value="YBL036c_PLPDEIII"/>
    <property type="match status" value="1"/>
</dbReference>
<evidence type="ECO:0000313" key="6">
    <source>
        <dbReference type="EMBL" id="KAJ7196829.1"/>
    </source>
</evidence>
<dbReference type="HAMAP" id="MF_02087">
    <property type="entry name" value="PLP_homeostasis"/>
    <property type="match status" value="1"/>
</dbReference>
<reference evidence="6" key="1">
    <citation type="submission" date="2023-03" db="EMBL/GenBank/DDBJ databases">
        <title>Massive genome expansion in bonnet fungi (Mycena s.s.) driven by repeated elements and novel gene families across ecological guilds.</title>
        <authorList>
            <consortium name="Lawrence Berkeley National Laboratory"/>
            <person name="Harder C.B."/>
            <person name="Miyauchi S."/>
            <person name="Viragh M."/>
            <person name="Kuo A."/>
            <person name="Thoen E."/>
            <person name="Andreopoulos B."/>
            <person name="Lu D."/>
            <person name="Skrede I."/>
            <person name="Drula E."/>
            <person name="Henrissat B."/>
            <person name="Morin E."/>
            <person name="Kohler A."/>
            <person name="Barry K."/>
            <person name="LaButti K."/>
            <person name="Morin E."/>
            <person name="Salamov A."/>
            <person name="Lipzen A."/>
            <person name="Mereny Z."/>
            <person name="Hegedus B."/>
            <person name="Baldrian P."/>
            <person name="Stursova M."/>
            <person name="Weitz H."/>
            <person name="Taylor A."/>
            <person name="Grigoriev I.V."/>
            <person name="Nagy L.G."/>
            <person name="Martin F."/>
            <person name="Kauserud H."/>
        </authorList>
    </citation>
    <scope>NUCLEOTIDE SEQUENCE</scope>
    <source>
        <strain evidence="6">9144</strain>
    </source>
</reference>
<name>A0AAD6UWP7_9AGAR</name>
<evidence type="ECO:0000313" key="7">
    <source>
        <dbReference type="Proteomes" id="UP001219525"/>
    </source>
</evidence>